<reference evidence="2" key="1">
    <citation type="submission" date="2021-01" db="EMBL/GenBank/DDBJ databases">
        <authorList>
            <person name="Corre E."/>
            <person name="Pelletier E."/>
            <person name="Niang G."/>
            <person name="Scheremetjew M."/>
            <person name="Finn R."/>
            <person name="Kale V."/>
            <person name="Holt S."/>
            <person name="Cochrane G."/>
            <person name="Meng A."/>
            <person name="Brown T."/>
            <person name="Cohen L."/>
        </authorList>
    </citation>
    <scope>NUCLEOTIDE SEQUENCE</scope>
    <source>
        <strain evidence="2">CCMP644</strain>
    </source>
</reference>
<sequence length="151" mass="16907">MTDGPPSQKFSRKRSHDSFSGGLCDRLATWMQENTLEAHTDVRSTVQLAMELERDVRRCLNQRAQGYERHRLESLRVALANPIPVAAPPPRARDLFKNLEDGPRRSPLAAVRRAKTNPNPTSVKAEIISSSKETKSEVALMEILTLKCESA</sequence>
<feature type="compositionally biased region" description="Basic and acidic residues" evidence="1">
    <location>
        <begin position="91"/>
        <end position="103"/>
    </location>
</feature>
<dbReference type="AlphaFoldDB" id="A0A6T8PCN0"/>
<organism evidence="2">
    <name type="scientific">Hemiselmis andersenii</name>
    <name type="common">Cryptophyte alga</name>
    <dbReference type="NCBI Taxonomy" id="464988"/>
    <lineage>
        <taxon>Eukaryota</taxon>
        <taxon>Cryptophyceae</taxon>
        <taxon>Cryptomonadales</taxon>
        <taxon>Hemiselmidaceae</taxon>
        <taxon>Hemiselmis</taxon>
    </lineage>
</organism>
<feature type="region of interest" description="Disordered" evidence="1">
    <location>
        <begin position="1"/>
        <end position="20"/>
    </location>
</feature>
<dbReference type="EMBL" id="HBFX01058256">
    <property type="protein sequence ID" value="CAD8984025.1"/>
    <property type="molecule type" value="Transcribed_RNA"/>
</dbReference>
<evidence type="ECO:0000256" key="1">
    <source>
        <dbReference type="SAM" id="MobiDB-lite"/>
    </source>
</evidence>
<protein>
    <submittedName>
        <fullName evidence="2">Uncharacterized protein</fullName>
    </submittedName>
</protein>
<feature type="region of interest" description="Disordered" evidence="1">
    <location>
        <begin position="84"/>
        <end position="103"/>
    </location>
</feature>
<name>A0A6T8PCN0_HEMAN</name>
<accession>A0A6T8PCN0</accession>
<evidence type="ECO:0000313" key="2">
    <source>
        <dbReference type="EMBL" id="CAD8984025.1"/>
    </source>
</evidence>
<gene>
    <name evidence="2" type="ORF">HAND00432_LOCUS35037</name>
</gene>
<proteinExistence type="predicted"/>